<dbReference type="NCBIfam" id="TIGR00249">
    <property type="entry name" value="sixA"/>
    <property type="match status" value="1"/>
</dbReference>
<dbReference type="Proteomes" id="UP000006073">
    <property type="component" value="Unassembled WGS sequence"/>
</dbReference>
<dbReference type="GO" id="GO:0101006">
    <property type="term" value="F:protein histidine phosphatase activity"/>
    <property type="evidence" value="ECO:0007669"/>
    <property type="project" value="InterPro"/>
</dbReference>
<dbReference type="EMBL" id="ALWO02000023">
    <property type="protein sequence ID" value="EOZ98683.1"/>
    <property type="molecule type" value="Genomic_DNA"/>
</dbReference>
<dbReference type="SUPFAM" id="SSF53254">
    <property type="entry name" value="Phosphoglycerate mutase-like"/>
    <property type="match status" value="1"/>
</dbReference>
<dbReference type="Pfam" id="PF00300">
    <property type="entry name" value="His_Phos_1"/>
    <property type="match status" value="1"/>
</dbReference>
<comment type="caution">
    <text evidence="1">The sequence shown here is derived from an EMBL/GenBank/DDBJ whole genome shotgun (WGS) entry which is preliminary data.</text>
</comment>
<reference evidence="1 2" key="1">
    <citation type="journal article" date="2013" name="Genome Announc.">
        <title>Draft Genome Sequence of Indibacter alkaliphilus Strain LW1T, Isolated from Lonar Lake, a Haloalkaline Lake in the Buldana District of Maharashtra, India.</title>
        <authorList>
            <person name="Singh A."/>
            <person name="Kumar Jangir P."/>
            <person name="Sharma R."/>
            <person name="Singh A."/>
            <person name="Kumar Pinnaka A."/>
            <person name="Shivaji S."/>
        </authorList>
    </citation>
    <scope>NUCLEOTIDE SEQUENCE [LARGE SCALE GENOMIC DNA]</scope>
    <source>
        <strain evidence="2">CCUG 57479 / KCTC 22604 / LW1</strain>
    </source>
</reference>
<name>S2E8P8_INDAL</name>
<sequence length="154" mass="17239">MLYILRHGEAEMAFGAANDFNRSLTNRGIAQLERLVKILNQNMEHFDLILSSSAVRTEMTTQIVEKNANSKVEFKKELYEARPEKIMDLLLAVDDEVKSLLVIGHNPGVSTLTSTITGEPFINLNPGMLAKIELEVDSWKLLGQNTGNLLEILQ</sequence>
<evidence type="ECO:0000313" key="1">
    <source>
        <dbReference type="EMBL" id="EOZ98683.1"/>
    </source>
</evidence>
<proteinExistence type="predicted"/>
<dbReference type="AlphaFoldDB" id="S2E8P8"/>
<accession>S2E8P8</accession>
<dbReference type="GO" id="GO:0005737">
    <property type="term" value="C:cytoplasm"/>
    <property type="evidence" value="ECO:0007669"/>
    <property type="project" value="InterPro"/>
</dbReference>
<dbReference type="InterPro" id="IPR029033">
    <property type="entry name" value="His_PPase_superfam"/>
</dbReference>
<protein>
    <submittedName>
        <fullName evidence="1">Phosphohistidine phosphatase, SixA</fullName>
    </submittedName>
</protein>
<evidence type="ECO:0000313" key="2">
    <source>
        <dbReference type="Proteomes" id="UP000006073"/>
    </source>
</evidence>
<organism evidence="1 2">
    <name type="scientific">Indibacter alkaliphilus (strain CCUG 57479 / KCTC 22604 / LW1)</name>
    <dbReference type="NCBI Taxonomy" id="1189612"/>
    <lineage>
        <taxon>Bacteria</taxon>
        <taxon>Pseudomonadati</taxon>
        <taxon>Bacteroidota</taxon>
        <taxon>Cytophagia</taxon>
        <taxon>Cytophagales</taxon>
        <taxon>Cyclobacteriaceae</taxon>
    </lineage>
</organism>
<dbReference type="eggNOG" id="COG2062">
    <property type="taxonomic scope" value="Bacteria"/>
</dbReference>
<dbReference type="InterPro" id="IPR013078">
    <property type="entry name" value="His_Pase_superF_clade-1"/>
</dbReference>
<dbReference type="PANTHER" id="PTHR47623">
    <property type="entry name" value="OS09G0287300 PROTEIN"/>
    <property type="match status" value="1"/>
</dbReference>
<dbReference type="Gene3D" id="3.40.50.1240">
    <property type="entry name" value="Phosphoglycerate mutase-like"/>
    <property type="match status" value="1"/>
</dbReference>
<keyword evidence="2" id="KW-1185">Reference proteome</keyword>
<dbReference type="PANTHER" id="PTHR47623:SF1">
    <property type="entry name" value="OS09G0287300 PROTEIN"/>
    <property type="match status" value="1"/>
</dbReference>
<dbReference type="STRING" id="1189612.A33Q_1337"/>
<dbReference type="InterPro" id="IPR004449">
    <property type="entry name" value="SixA"/>
</dbReference>
<gene>
    <name evidence="1" type="ORF">A33Q_1337</name>
</gene>